<dbReference type="Gene3D" id="2.60.120.10">
    <property type="entry name" value="Jelly Rolls"/>
    <property type="match status" value="3"/>
</dbReference>
<dbReference type="InterPro" id="IPR018490">
    <property type="entry name" value="cNMP-bd_dom_sf"/>
</dbReference>
<feature type="compositionally biased region" description="Acidic residues" evidence="1">
    <location>
        <begin position="668"/>
        <end position="678"/>
    </location>
</feature>
<dbReference type="SUPFAM" id="SSF51206">
    <property type="entry name" value="cAMP-binding domain-like"/>
    <property type="match status" value="3"/>
</dbReference>
<feature type="compositionally biased region" description="Low complexity" evidence="1">
    <location>
        <begin position="495"/>
        <end position="507"/>
    </location>
</feature>
<accession>A0A835Y6Q6</accession>
<organism evidence="3 4">
    <name type="scientific">Edaphochlamys debaryana</name>
    <dbReference type="NCBI Taxonomy" id="47281"/>
    <lineage>
        <taxon>Eukaryota</taxon>
        <taxon>Viridiplantae</taxon>
        <taxon>Chlorophyta</taxon>
        <taxon>core chlorophytes</taxon>
        <taxon>Chlorophyceae</taxon>
        <taxon>CS clade</taxon>
        <taxon>Chlamydomonadales</taxon>
        <taxon>Chlamydomonadales incertae sedis</taxon>
        <taxon>Edaphochlamys</taxon>
    </lineage>
</organism>
<feature type="compositionally biased region" description="Low complexity" evidence="1">
    <location>
        <begin position="1367"/>
        <end position="1378"/>
    </location>
</feature>
<sequence>MSPGRSYAAGCALLAKKPAQRTHEDVERLVAFLSSEPYFEGASCSSLQALSPCITLQRCRPGEVLLHAEELTDRLYLVLGGRLSVVRHSRREGFSPGPPALVTQGQTLCEGALVVSGRRSDLAVTVPAPEPGAPEDPAAEGGGASLAVVTRAAWNNLCARAPTQPEAAEGRLALLSCMARALARTEPAGRSPEQAEDLAAVLKQLPGMSAVSPPVLKSISEAAALRHLPPGTILYEEFTRAESQFLVLSGNVQEHMRPKRQGQQNRAALRSALKSAHALSRSRSAVRRSAVPVEKTVKQKIEDERRAREEIQKSLALQREGIRSPPRERNPKPVRAKAVEEEFKRWMLEFLTRKRGGALPTTSVGPDPGSNAAAKAAAAKANPAAAAAAAKVAAAPAPAAKAANAWKRAAFVATHTPPAPPEPPPDPSTLDATMLEYEQKKREEAGVTDVGHLLGAAARSNYMRGLADGRRAYPSDTGSATSDGHPGDGHHLRWGGATESAASSAGAHGHGRLGSETGMHADPHDPHAHLGVIEDDDEEADPWVRLTYLDRRHRLVRKPIKYIDAVERVMGVAKDSAAREAAAAAGSTGASPGRSDKAPDAPQPGQPDAPPGDMALVLADGEGVGEEGDLLDGGLDTAAGITREESAGKSSKVAGAGTAGGAGGDGPPPDEEVEDADDEHLEQLYGPCQALVEAGAVAGEVPPAALDRRATVRPRRTASAIAGPNGADVLIVMASALRRGHDAARDDLVSGRLAVLEALEPLRALSEEHRAALALGAAVVSYDTNQIVVRQGQSVELLYVVLEGEVRLLDDPEAACLPATASGGSDASPGVLAAGPKAPASASSFTAATAPILPGSGADGSPQPTARGPGGGLGSMGSIRARRAMASLPALMLLGPGGSFGESVLGFPEDVAKTSSAQERAAAEGAELTFPASAFLASAVAARPTKLLALQRSLLAKHASLRSALPAFAALRREAVVARRSQLQSSMASRPAGGLAVSAPNSPAFRNGDGVSTGVMTTPASATHTQFPSLSSPTAGGDGAAGARHAPRPPAAARPMELLEQLGFKPVMRRGSSVYAGVPTTVQGKNVSPTKTGGHRNGLTGSGGLGSPTGGSFTSGSFTGPPGGFATGASVLSSMVVNTGSSGGSFSYASTNAAAAVASSGGSFTVLDRQRRDSLLASSMTSAVPPSLPLVRPSSGSGNLSLSPHESANGPGSSLLSAGPLQSLTTPSSILPSAGGFKPRAMRTSLTGLPGSSGGAPMGMYGGASAADGAAAAAAALSMNSPIARRSSISDMRQLGGPVPAGPGPGPGLGLALPRISAAGAMFSPVGGSGPGAGPVGSSSDRPSSVSNLGLPPRMNLRSSWAGDGIASSGNPAAGSSPLRGPHMSVAAHLRA</sequence>
<feature type="region of interest" description="Disordered" evidence="1">
    <location>
        <begin position="583"/>
        <end position="616"/>
    </location>
</feature>
<feature type="compositionally biased region" description="Pro residues" evidence="1">
    <location>
        <begin position="601"/>
        <end position="610"/>
    </location>
</feature>
<feature type="compositionally biased region" description="Polar residues" evidence="1">
    <location>
        <begin position="1014"/>
        <end position="1034"/>
    </location>
</feature>
<feature type="region of interest" description="Disordered" evidence="1">
    <location>
        <begin position="1329"/>
        <end position="1392"/>
    </location>
</feature>
<feature type="compositionally biased region" description="Basic and acidic residues" evidence="1">
    <location>
        <begin position="519"/>
        <end position="528"/>
    </location>
</feature>
<feature type="region of interest" description="Disordered" evidence="1">
    <location>
        <begin position="987"/>
        <end position="1051"/>
    </location>
</feature>
<dbReference type="InterPro" id="IPR014710">
    <property type="entry name" value="RmlC-like_jellyroll"/>
</dbReference>
<feature type="domain" description="Cyclic nucleotide-binding" evidence="2">
    <location>
        <begin position="38"/>
        <end position="128"/>
    </location>
</feature>
<dbReference type="PANTHER" id="PTHR23011:SF28">
    <property type="entry name" value="CYCLIC NUCLEOTIDE-BINDING DOMAIN CONTAINING PROTEIN"/>
    <property type="match status" value="1"/>
</dbReference>
<dbReference type="CDD" id="cd00038">
    <property type="entry name" value="CAP_ED"/>
    <property type="match status" value="1"/>
</dbReference>
<feature type="region of interest" description="Disordered" evidence="1">
    <location>
        <begin position="851"/>
        <end position="874"/>
    </location>
</feature>
<evidence type="ECO:0000259" key="2">
    <source>
        <dbReference type="PROSITE" id="PS50042"/>
    </source>
</evidence>
<dbReference type="InterPro" id="IPR000595">
    <property type="entry name" value="cNMP-bd_dom"/>
</dbReference>
<reference evidence="3" key="1">
    <citation type="journal article" date="2020" name="bioRxiv">
        <title>Comparative genomics of Chlamydomonas.</title>
        <authorList>
            <person name="Craig R.J."/>
            <person name="Hasan A.R."/>
            <person name="Ness R.W."/>
            <person name="Keightley P.D."/>
        </authorList>
    </citation>
    <scope>NUCLEOTIDE SEQUENCE</scope>
    <source>
        <strain evidence="3">CCAP 11/70</strain>
    </source>
</reference>
<proteinExistence type="predicted"/>
<evidence type="ECO:0000256" key="1">
    <source>
        <dbReference type="SAM" id="MobiDB-lite"/>
    </source>
</evidence>
<dbReference type="SMART" id="SM00100">
    <property type="entry name" value="cNMP"/>
    <property type="match status" value="3"/>
</dbReference>
<name>A0A835Y6Q6_9CHLO</name>
<feature type="region of interest" description="Disordered" evidence="1">
    <location>
        <begin position="315"/>
        <end position="336"/>
    </location>
</feature>
<dbReference type="PROSITE" id="PS50042">
    <property type="entry name" value="CNMP_BINDING_3"/>
    <property type="match status" value="2"/>
</dbReference>
<evidence type="ECO:0000313" key="4">
    <source>
        <dbReference type="Proteomes" id="UP000612055"/>
    </source>
</evidence>
<dbReference type="EMBL" id="JAEHOE010000048">
    <property type="protein sequence ID" value="KAG2492019.1"/>
    <property type="molecule type" value="Genomic_DNA"/>
</dbReference>
<feature type="compositionally biased region" description="Polar residues" evidence="1">
    <location>
        <begin position="1080"/>
        <end position="1091"/>
    </location>
</feature>
<feature type="region of interest" description="Disordered" evidence="1">
    <location>
        <begin position="1079"/>
        <end position="1105"/>
    </location>
</feature>
<protein>
    <recommendedName>
        <fullName evidence="2">Cyclic nucleotide-binding domain-containing protein</fullName>
    </recommendedName>
</protein>
<feature type="compositionally biased region" description="Basic and acidic residues" evidence="1">
    <location>
        <begin position="320"/>
        <end position="336"/>
    </location>
</feature>
<keyword evidence="4" id="KW-1185">Reference proteome</keyword>
<evidence type="ECO:0000313" key="3">
    <source>
        <dbReference type="EMBL" id="KAG2492019.1"/>
    </source>
</evidence>
<feature type="compositionally biased region" description="Low complexity" evidence="1">
    <location>
        <begin position="583"/>
        <end position="593"/>
    </location>
</feature>
<feature type="region of interest" description="Disordered" evidence="1">
    <location>
        <begin position="469"/>
        <end position="530"/>
    </location>
</feature>
<feature type="compositionally biased region" description="Low complexity" evidence="1">
    <location>
        <begin position="1336"/>
        <end position="1347"/>
    </location>
</feature>
<comment type="caution">
    <text evidence="3">The sequence shown here is derived from an EMBL/GenBank/DDBJ whole genome shotgun (WGS) entry which is preliminary data.</text>
</comment>
<feature type="compositionally biased region" description="Low complexity" evidence="1">
    <location>
        <begin position="1189"/>
        <end position="1204"/>
    </location>
</feature>
<dbReference type="Proteomes" id="UP000612055">
    <property type="component" value="Unassembled WGS sequence"/>
</dbReference>
<gene>
    <name evidence="3" type="ORF">HYH03_009748</name>
</gene>
<dbReference type="OrthoDB" id="546434at2759"/>
<feature type="region of interest" description="Disordered" evidence="1">
    <location>
        <begin position="1179"/>
        <end position="1252"/>
    </location>
</feature>
<feature type="domain" description="Cyclic nucleotide-binding" evidence="2">
    <location>
        <begin position="761"/>
        <end position="838"/>
    </location>
</feature>
<dbReference type="PANTHER" id="PTHR23011">
    <property type="entry name" value="CYCLIC NUCLEOTIDE-BINDING DOMAIN CONTAINING PROTEIN"/>
    <property type="match status" value="1"/>
</dbReference>
<feature type="compositionally biased region" description="Polar residues" evidence="1">
    <location>
        <begin position="1210"/>
        <end position="1231"/>
    </location>
</feature>
<feature type="region of interest" description="Disordered" evidence="1">
    <location>
        <begin position="643"/>
        <end position="678"/>
    </location>
</feature>